<protein>
    <recommendedName>
        <fullName evidence="1">DUF4139 domain-containing protein</fullName>
    </recommendedName>
</protein>
<keyword evidence="3" id="KW-1185">Reference proteome</keyword>
<dbReference type="EMBL" id="LSSL01006840">
    <property type="protein sequence ID" value="OLY78256.1"/>
    <property type="molecule type" value="Genomic_DNA"/>
</dbReference>
<dbReference type="InterPro" id="IPR011935">
    <property type="entry name" value="CHP02231"/>
</dbReference>
<reference evidence="2 3" key="1">
    <citation type="journal article" date="2016" name="Mol. Biol. Evol.">
        <title>Genome-Wide Survey of Gut Fungi (Harpellales) Reveals the First Horizontally Transferred Ubiquitin Gene from a Mosquito Host.</title>
        <authorList>
            <person name="Wang Y."/>
            <person name="White M.M."/>
            <person name="Kvist S."/>
            <person name="Moncalvo J.M."/>
        </authorList>
    </citation>
    <scope>NUCLEOTIDE SEQUENCE [LARGE SCALE GENOMIC DNA]</scope>
    <source>
        <strain evidence="2 3">ALG-7-W6</strain>
    </source>
</reference>
<dbReference type="Proteomes" id="UP000187455">
    <property type="component" value="Unassembled WGS sequence"/>
</dbReference>
<accession>A0A1R0GMZ7</accession>
<evidence type="ECO:0000313" key="2">
    <source>
        <dbReference type="EMBL" id="OLY78256.1"/>
    </source>
</evidence>
<proteinExistence type="predicted"/>
<evidence type="ECO:0000313" key="3">
    <source>
        <dbReference type="Proteomes" id="UP000187455"/>
    </source>
</evidence>
<dbReference type="InterPro" id="IPR037291">
    <property type="entry name" value="DUF4139"/>
</dbReference>
<organism evidence="2 3">
    <name type="scientific">Smittium mucronatum</name>
    <dbReference type="NCBI Taxonomy" id="133383"/>
    <lineage>
        <taxon>Eukaryota</taxon>
        <taxon>Fungi</taxon>
        <taxon>Fungi incertae sedis</taxon>
        <taxon>Zoopagomycota</taxon>
        <taxon>Kickxellomycotina</taxon>
        <taxon>Harpellomycetes</taxon>
        <taxon>Harpellales</taxon>
        <taxon>Legeriomycetaceae</taxon>
        <taxon>Smittium</taxon>
    </lineage>
</organism>
<gene>
    <name evidence="2" type="ORF">AYI68_g7700</name>
</gene>
<comment type="caution">
    <text evidence="2">The sequence shown here is derived from an EMBL/GenBank/DDBJ whole genome shotgun (WGS) entry which is preliminary data.</text>
</comment>
<evidence type="ECO:0000259" key="1">
    <source>
        <dbReference type="Pfam" id="PF13598"/>
    </source>
</evidence>
<sequence length="473" mass="53266">MERYNNGPDLTAFEFGAKTLEKSDLESIGSSDHQYSFSDEFMNIVTVNAKKSQIDQVSLYLNHALVSKLLKDINLVPGVNKVVIEHLPPVIIVDKFRIISPPDISILDTKIKVVPLDIIKSVSGSGPIDLSDDPDEDSASHSLNEKLRQAEIGLVMLERKQRMLDATFIPSAETGGEKSFVGNPAFVLQAMQEPSATDQFERILQYYADMSADIDQKITKQNKLITKLKHLIKEYDGNHSCSYFVRNNCTVVTFLVYCNNVKNIDIGLVYENAKWTPVYDIRVDKLEKKLSVFYGGDISQSTGEIWENTKIELVTSRGLRDMYRFPTIDRKNVYCVPANQKHQYLQVEKIKVGENSHSSSRQSVPFPTRTIETDTHEDLVLEIPDFNKININRSLNPGDDYSHVDSNDDDGANQTFSLGDNNTVLSDGRHHRVEAKNNSSLTFIPGNFQVYVDNEYVATGKLPVSPHPTLPLF</sequence>
<dbReference type="STRING" id="133383.A0A1R0GMZ7"/>
<name>A0A1R0GMZ7_9FUNG</name>
<dbReference type="PANTHER" id="PTHR31005">
    <property type="entry name" value="DUF4139 DOMAIN-CONTAINING PROTEIN"/>
    <property type="match status" value="1"/>
</dbReference>
<dbReference type="AlphaFoldDB" id="A0A1R0GMZ7"/>
<dbReference type="OrthoDB" id="10068793at2759"/>
<dbReference type="Pfam" id="PF13598">
    <property type="entry name" value="DUF4139"/>
    <property type="match status" value="1"/>
</dbReference>
<feature type="domain" description="DUF4139" evidence="1">
    <location>
        <begin position="265"/>
        <end position="434"/>
    </location>
</feature>
<dbReference type="PANTHER" id="PTHR31005:SF8">
    <property type="entry name" value="DUF4139 DOMAIN-CONTAINING PROTEIN"/>
    <property type="match status" value="1"/>
</dbReference>